<dbReference type="OrthoDB" id="1931260at2759"/>
<evidence type="ECO:0000256" key="1">
    <source>
        <dbReference type="SAM" id="MobiDB-lite"/>
    </source>
</evidence>
<name>A0A6P5G0E7_ANACO</name>
<dbReference type="GO" id="GO:0008017">
    <property type="term" value="F:microtubule binding"/>
    <property type="evidence" value="ECO:0007669"/>
    <property type="project" value="InterPro"/>
</dbReference>
<gene>
    <name evidence="3" type="primary">LOC109719169</name>
</gene>
<dbReference type="PANTHER" id="PTHR33737">
    <property type="entry name" value="OS05G0121800 PROTEIN"/>
    <property type="match status" value="1"/>
</dbReference>
<feature type="region of interest" description="Disordered" evidence="1">
    <location>
        <begin position="723"/>
        <end position="746"/>
    </location>
</feature>
<organism evidence="2 3">
    <name type="scientific">Ananas comosus</name>
    <name type="common">Pineapple</name>
    <name type="synonym">Ananas ananas</name>
    <dbReference type="NCBI Taxonomy" id="4615"/>
    <lineage>
        <taxon>Eukaryota</taxon>
        <taxon>Viridiplantae</taxon>
        <taxon>Streptophyta</taxon>
        <taxon>Embryophyta</taxon>
        <taxon>Tracheophyta</taxon>
        <taxon>Spermatophyta</taxon>
        <taxon>Magnoliopsida</taxon>
        <taxon>Liliopsida</taxon>
        <taxon>Poales</taxon>
        <taxon>Bromeliaceae</taxon>
        <taxon>Bromelioideae</taxon>
        <taxon>Ananas</taxon>
    </lineage>
</organism>
<dbReference type="Proteomes" id="UP000515123">
    <property type="component" value="Linkage group 13"/>
</dbReference>
<dbReference type="RefSeq" id="XP_020101302.1">
    <property type="nucleotide sequence ID" value="XM_020245713.1"/>
</dbReference>
<dbReference type="GeneID" id="109719169"/>
<dbReference type="AlphaFoldDB" id="A0A6P5G0E7"/>
<accession>A0A6P5G0E7</accession>
<feature type="region of interest" description="Disordered" evidence="1">
    <location>
        <begin position="646"/>
        <end position="665"/>
    </location>
</feature>
<dbReference type="InterPro" id="IPR045882">
    <property type="entry name" value="GPT1/2"/>
</dbReference>
<keyword evidence="2" id="KW-1185">Reference proteome</keyword>
<evidence type="ECO:0000313" key="2">
    <source>
        <dbReference type="Proteomes" id="UP000515123"/>
    </source>
</evidence>
<feature type="region of interest" description="Disordered" evidence="1">
    <location>
        <begin position="561"/>
        <end position="585"/>
    </location>
</feature>
<sequence>MGSRSPDLSFVRAIEEAEASALRSPMANAAGSGLMEENTGLKRGCPSKEDIGDKENICEVSQDTLYVPKFRKEVALQMKKAKRVGGCNLRKSLAWNPAFLTEEGVLNTLELSVLSGSLAGSNENAILEIDGEMSPSVGFQKSGDKSVLCSVEESNGRKVYAKSGMKNVKDQKLFSTPEVSFQEEKQAQSLRKINSGRSITRSLPLSPAMKSQKSVRNANATNSASKIPKFMPIKFQASSLPVPSTNTSSTTKCSSKLNQCNASVNAEKSFGTKGFPSNLKKELPSSKPLAHDVVKDVEPKVGSKIIPDSFESVEVHGRTNSVGSGKVFPLCAQYGQRVSGALPPPAHVKPSALRMPSPSLGFFSQGKVSPFGNHSQRNIKNTSSGIPPLRKPISLKLIDDPRIIHASAEQQSNNATATTKSCAGTAINGSIQRSSAANFTPCSAATVNIHPSVSKSSQTQFIRASEGYSCHSSGDELSKSGYLLVDNDNKVQSQLLEKNDRGRDDYETTIKETETVKQSLKVNFSPITEADGNEISSTHISSELCSLKDLYEEKSKQLAEDGLENSLTKNSPVETKETEASSKDIQSAKNYDSIIRVGSQSGAGNVEIASSVETGSSLTWSKEQTAGADNRSLMSDHSLGQEKVVPVESSTSEVIQPNLPEDRNNSISLEAEGASMPDRDTEMDKSRVKAVLLKHQSHVVPFSDEWLAAVEAFGEEILELKTGPVQNSPTDKTLPEPSPWSPVKRKALDIGPFDCTKYSKNLSSSDTAE</sequence>
<dbReference type="PANTHER" id="PTHR33737:SF19">
    <property type="entry name" value="BNAA10G12980D PROTEIN"/>
    <property type="match status" value="1"/>
</dbReference>
<reference evidence="3" key="2">
    <citation type="submission" date="2025-08" db="UniProtKB">
        <authorList>
            <consortium name="RefSeq"/>
        </authorList>
    </citation>
    <scope>IDENTIFICATION</scope>
    <source>
        <tissue evidence="3">Leaf</tissue>
    </source>
</reference>
<feature type="region of interest" description="Disordered" evidence="1">
    <location>
        <begin position="28"/>
        <end position="48"/>
    </location>
</feature>
<protein>
    <submittedName>
        <fullName evidence="3">Chitinase-like protein PB1E7.04c isoform X1</fullName>
    </submittedName>
</protein>
<evidence type="ECO:0000313" key="3">
    <source>
        <dbReference type="RefSeq" id="XP_020101302.1"/>
    </source>
</evidence>
<proteinExistence type="predicted"/>
<reference evidence="2" key="1">
    <citation type="journal article" date="2015" name="Nat. Genet.">
        <title>The pineapple genome and the evolution of CAM photosynthesis.</title>
        <authorList>
            <person name="Ming R."/>
            <person name="VanBuren R."/>
            <person name="Wai C.M."/>
            <person name="Tang H."/>
            <person name="Schatz M.C."/>
            <person name="Bowers J.E."/>
            <person name="Lyons E."/>
            <person name="Wang M.L."/>
            <person name="Chen J."/>
            <person name="Biggers E."/>
            <person name="Zhang J."/>
            <person name="Huang L."/>
            <person name="Zhang L."/>
            <person name="Miao W."/>
            <person name="Zhang J."/>
            <person name="Ye Z."/>
            <person name="Miao C."/>
            <person name="Lin Z."/>
            <person name="Wang H."/>
            <person name="Zhou H."/>
            <person name="Yim W.C."/>
            <person name="Priest H.D."/>
            <person name="Zheng C."/>
            <person name="Woodhouse M."/>
            <person name="Edger P.P."/>
            <person name="Guyot R."/>
            <person name="Guo H.B."/>
            <person name="Guo H."/>
            <person name="Zheng G."/>
            <person name="Singh R."/>
            <person name="Sharma A."/>
            <person name="Min X."/>
            <person name="Zheng Y."/>
            <person name="Lee H."/>
            <person name="Gurtowski J."/>
            <person name="Sedlazeck F.J."/>
            <person name="Harkess A."/>
            <person name="McKain M.R."/>
            <person name="Liao Z."/>
            <person name="Fang J."/>
            <person name="Liu J."/>
            <person name="Zhang X."/>
            <person name="Zhang Q."/>
            <person name="Hu W."/>
            <person name="Qin Y."/>
            <person name="Wang K."/>
            <person name="Chen L.Y."/>
            <person name="Shirley N."/>
            <person name="Lin Y.R."/>
            <person name="Liu L.Y."/>
            <person name="Hernandez A.G."/>
            <person name="Wright C.L."/>
            <person name="Bulone V."/>
            <person name="Tuskan G.A."/>
            <person name="Heath K."/>
            <person name="Zee F."/>
            <person name="Moore P.H."/>
            <person name="Sunkar R."/>
            <person name="Leebens-Mack J.H."/>
            <person name="Mockler T."/>
            <person name="Bennetzen J.L."/>
            <person name="Freeling M."/>
            <person name="Sankoff D."/>
            <person name="Paterson A.H."/>
            <person name="Zhu X."/>
            <person name="Yang X."/>
            <person name="Smith J.A."/>
            <person name="Cushman J.C."/>
            <person name="Paull R.E."/>
            <person name="Yu Q."/>
        </authorList>
    </citation>
    <scope>NUCLEOTIDE SEQUENCE [LARGE SCALE GENOMIC DNA]</scope>
    <source>
        <strain evidence="2">cv. F153</strain>
    </source>
</reference>